<dbReference type="InterPro" id="IPR000415">
    <property type="entry name" value="Nitroreductase-like"/>
</dbReference>
<dbReference type="PANTHER" id="PTHR43035">
    <property type="entry name" value="FATTY ACID REPRESSION MUTANT PROTEIN 2-RELATED"/>
    <property type="match status" value="1"/>
</dbReference>
<proteinExistence type="predicted"/>
<dbReference type="Pfam" id="PF00881">
    <property type="entry name" value="Nitroreductase"/>
    <property type="match status" value="1"/>
</dbReference>
<evidence type="ECO:0000313" key="2">
    <source>
        <dbReference type="EMBL" id="MCZ0860372.1"/>
    </source>
</evidence>
<dbReference type="EMBL" id="JAPTGB010000006">
    <property type="protein sequence ID" value="MCZ0860372.1"/>
    <property type="molecule type" value="Genomic_DNA"/>
</dbReference>
<dbReference type="RefSeq" id="WP_268924588.1">
    <property type="nucleotide sequence ID" value="NZ_JAPTGB010000006.1"/>
</dbReference>
<feature type="domain" description="Nitroreductase" evidence="1">
    <location>
        <begin position="9"/>
        <end position="177"/>
    </location>
</feature>
<dbReference type="CDD" id="cd02140">
    <property type="entry name" value="Frm2-like"/>
    <property type="match status" value="1"/>
</dbReference>
<comment type="caution">
    <text evidence="2">The sequence shown here is derived from an EMBL/GenBank/DDBJ whole genome shotgun (WGS) entry which is preliminary data.</text>
</comment>
<organism evidence="2 3">
    <name type="scientific">Methanocorpusculum petauri</name>
    <dbReference type="NCBI Taxonomy" id="3002863"/>
    <lineage>
        <taxon>Archaea</taxon>
        <taxon>Methanobacteriati</taxon>
        <taxon>Methanobacteriota</taxon>
        <taxon>Stenosarchaea group</taxon>
        <taxon>Methanomicrobia</taxon>
        <taxon>Methanomicrobiales</taxon>
        <taxon>Methanocorpusculaceae</taxon>
        <taxon>Methanocorpusculum</taxon>
    </lineage>
</organism>
<gene>
    <name evidence="2" type="ORF">O0S10_03890</name>
</gene>
<dbReference type="InterPro" id="IPR033877">
    <property type="entry name" value="Frm2/Hbn1"/>
</dbReference>
<dbReference type="InterPro" id="IPR029479">
    <property type="entry name" value="Nitroreductase"/>
</dbReference>
<dbReference type="Proteomes" id="UP001141422">
    <property type="component" value="Unassembled WGS sequence"/>
</dbReference>
<keyword evidence="3" id="KW-1185">Reference proteome</keyword>
<evidence type="ECO:0000313" key="3">
    <source>
        <dbReference type="Proteomes" id="UP001141422"/>
    </source>
</evidence>
<evidence type="ECO:0000259" key="1">
    <source>
        <dbReference type="Pfam" id="PF00881"/>
    </source>
</evidence>
<name>A0ABT4IF59_9EURY</name>
<dbReference type="Gene3D" id="3.40.109.10">
    <property type="entry name" value="NADH Oxidase"/>
    <property type="match status" value="1"/>
</dbReference>
<dbReference type="SUPFAM" id="SSF55469">
    <property type="entry name" value="FMN-dependent nitroreductase-like"/>
    <property type="match status" value="1"/>
</dbReference>
<dbReference type="PANTHER" id="PTHR43035:SF1">
    <property type="entry name" value="FATTY ACID REPRESSION MUTANT PROTEIN 2-RELATED"/>
    <property type="match status" value="1"/>
</dbReference>
<accession>A0ABT4IF59</accession>
<reference evidence="2" key="1">
    <citation type="submission" date="2022-12" db="EMBL/GenBank/DDBJ databases">
        <title>Isolation and characterisation of novel Methanocorpusculum spp. from native Australian herbivores indicates the genus is ancestrally host-associated.</title>
        <authorList>
            <person name="Volmer J.G."/>
            <person name="Soo R.M."/>
            <person name="Evans P.N."/>
            <person name="Hoedt E.C."/>
            <person name="Astorga Alsina A.L."/>
            <person name="Woodcroft B.J."/>
            <person name="Tyson G.W."/>
            <person name="Hugenholtz P."/>
            <person name="Morrison M."/>
        </authorList>
    </citation>
    <scope>NUCLEOTIDE SEQUENCE</scope>
    <source>
        <strain evidence="2">MG</strain>
    </source>
</reference>
<protein>
    <submittedName>
        <fullName evidence="2">Nitroreductase family protein</fullName>
    </submittedName>
</protein>
<sequence length="199" mass="22406">MRSFLEAVEHRRSVYTIAPESPVPDTEITAMIERLVLAVPSAYNCQSARVVLLFGASHTKLWSIVMETLRAHVPPEKFGPTEAKITGFANGYATVLYFDDTAVTESFEEQFPRYRENFRPWAEQANGMLQFAVWTALEDAGFGANLQHYNPIIDDEVKQTFSIPESWRLIAQMPFGKPVAAALPVEKIPAKDRMRVVQG</sequence>